<keyword evidence="3" id="KW-0418">Kinase</keyword>
<keyword evidence="3" id="KW-0808">Transferase</keyword>
<proteinExistence type="predicted"/>
<dbReference type="KEGG" id="dmm:dnm_062780"/>
<organism evidence="3 4">
    <name type="scientific">Desulfonema magnum</name>
    <dbReference type="NCBI Taxonomy" id="45655"/>
    <lineage>
        <taxon>Bacteria</taxon>
        <taxon>Pseudomonadati</taxon>
        <taxon>Thermodesulfobacteriota</taxon>
        <taxon>Desulfobacteria</taxon>
        <taxon>Desulfobacterales</taxon>
        <taxon>Desulfococcaceae</taxon>
        <taxon>Desulfonema</taxon>
    </lineage>
</organism>
<evidence type="ECO:0000313" key="3">
    <source>
        <dbReference type="EMBL" id="QTA90217.1"/>
    </source>
</evidence>
<accession>A0A975BR81</accession>
<name>A0A975BR81_9BACT</name>
<dbReference type="InterPro" id="IPR011009">
    <property type="entry name" value="Kinase-like_dom_sf"/>
</dbReference>
<dbReference type="AlphaFoldDB" id="A0A975BR81"/>
<feature type="coiled-coil region" evidence="1">
    <location>
        <begin position="590"/>
        <end position="617"/>
    </location>
</feature>
<evidence type="ECO:0000256" key="1">
    <source>
        <dbReference type="SAM" id="Coils"/>
    </source>
</evidence>
<evidence type="ECO:0000313" key="4">
    <source>
        <dbReference type="Proteomes" id="UP000663722"/>
    </source>
</evidence>
<gene>
    <name evidence="3" type="ORF">dnm_062780</name>
</gene>
<reference evidence="3" key="1">
    <citation type="journal article" date="2021" name="Microb. Physiol.">
        <title>Proteogenomic Insights into the Physiology of Marine, Sulfate-Reducing, Filamentous Desulfonema limicola and Desulfonema magnum.</title>
        <authorList>
            <person name="Schnaars V."/>
            <person name="Wohlbrand L."/>
            <person name="Scheve S."/>
            <person name="Hinrichs C."/>
            <person name="Reinhardt R."/>
            <person name="Rabus R."/>
        </authorList>
    </citation>
    <scope>NUCLEOTIDE SEQUENCE</scope>
    <source>
        <strain evidence="3">4be13</strain>
    </source>
</reference>
<keyword evidence="1" id="KW-0175">Coiled coil</keyword>
<protein>
    <submittedName>
        <fullName evidence="3">Protein kinase domain-containing protein</fullName>
    </submittedName>
</protein>
<sequence>METESVPISNNSDIVNVAEFCLNLYKLQSDAPKSAPSKIIPVNPQSNGPDYIYELHVYLESENKYASRRMTIATLGEGSGSKSKCFKVIYDNLIVVKIPPSPITDFDEYIGSVRAETRIAVQLAPKIEFVAPGVTAILKKIHAFPDGSALSPVELEKKYVEWLKENSEFQEYLKIEDAFVFFMDLSKYSFLSQVVDTIHNKKVFKRRIYEEIIGSHNLLWDILGFEGKYGSENLSICFDMNRIYSDYETKIRTLIKKHRHFASAYEKQKWFLVYLAHNKVKEEDGLPSGFISDLNLLLGKIIKENQKNISAYKKAIWNYISKTTFIQNKTKISGIITNLISLLASLKERGVAIRDLKPDNLFVVGDSERPAKDYSLGLIDFETAVKFGHPGMDKTHQKIEQPLLAGTPSYSTPSHLFKNRLLENVFDDLPRILYLQDWQASVGMIYNIVTGECLFENTKKVLSKITSAARKAAIKKRSLTDVFKKGSHIFWKNAVNEFKEKTDANAEILKAVEVVIPENAQDIFLQHVVNEKDNIANAIRKYVASQVVFRNKKNRHNLIQSSVHEISQYREKWEKGDNIPEASEKIKGKIITLLRDLEQLKIQAQEQEERIKILEQDVPRISAYELLKIMFNTILNAMYNEEWEKLSEEPVMRYDKLPEMPIVFEDTFEGVFTDWVEPS</sequence>
<dbReference type="RefSeq" id="WP_207678514.1">
    <property type="nucleotide sequence ID" value="NZ_CP061800.1"/>
</dbReference>
<dbReference type="EMBL" id="CP061800">
    <property type="protein sequence ID" value="QTA90217.1"/>
    <property type="molecule type" value="Genomic_DNA"/>
</dbReference>
<evidence type="ECO:0000259" key="2">
    <source>
        <dbReference type="PROSITE" id="PS50011"/>
    </source>
</evidence>
<feature type="domain" description="Protein kinase" evidence="2">
    <location>
        <begin position="223"/>
        <end position="567"/>
    </location>
</feature>
<dbReference type="Gene3D" id="1.10.510.10">
    <property type="entry name" value="Transferase(Phosphotransferase) domain 1"/>
    <property type="match status" value="1"/>
</dbReference>
<dbReference type="GO" id="GO:0004672">
    <property type="term" value="F:protein kinase activity"/>
    <property type="evidence" value="ECO:0007669"/>
    <property type="project" value="InterPro"/>
</dbReference>
<keyword evidence="4" id="KW-1185">Reference proteome</keyword>
<dbReference type="SUPFAM" id="SSF56112">
    <property type="entry name" value="Protein kinase-like (PK-like)"/>
    <property type="match status" value="1"/>
</dbReference>
<dbReference type="GO" id="GO:0005524">
    <property type="term" value="F:ATP binding"/>
    <property type="evidence" value="ECO:0007669"/>
    <property type="project" value="InterPro"/>
</dbReference>
<dbReference type="Proteomes" id="UP000663722">
    <property type="component" value="Chromosome"/>
</dbReference>
<dbReference type="InterPro" id="IPR000719">
    <property type="entry name" value="Prot_kinase_dom"/>
</dbReference>
<dbReference type="PROSITE" id="PS50011">
    <property type="entry name" value="PROTEIN_KINASE_DOM"/>
    <property type="match status" value="1"/>
</dbReference>